<dbReference type="KEGG" id="lpav:PLANPX_4353"/>
<keyword evidence="2" id="KW-1185">Reference proteome</keyword>
<name>A0A5K7XIF4_9BACT</name>
<sequence length="96" mass="10746">MWGMGIVERLMIEAAAKHPRGLTEEEALDAIVPPDAPTLRYLPAYKHCFKRLERRGMLEWIPAIRNPARYSPSTRALEELAQLSSKPDAGSNDTAT</sequence>
<gene>
    <name evidence="1" type="ORF">PLANPX_4353</name>
</gene>
<reference evidence="2" key="1">
    <citation type="submission" date="2019-10" db="EMBL/GenBank/DDBJ databases">
        <title>Lacipirellula parvula gen. nov., sp. nov., representing a lineage of planctomycetes widespread in freshwater anoxic habitats, and description of the family Lacipirellulaceae.</title>
        <authorList>
            <person name="Dedysh S.N."/>
            <person name="Kulichevskaya I.S."/>
            <person name="Beletsky A.V."/>
            <person name="Rakitin A.L."/>
            <person name="Mardanov A.V."/>
            <person name="Ivanova A.A."/>
            <person name="Saltykova V.X."/>
            <person name="Rijpstra W.I.C."/>
            <person name="Sinninghe Damste J.S."/>
            <person name="Ravin N.V."/>
        </authorList>
    </citation>
    <scope>NUCLEOTIDE SEQUENCE [LARGE SCALE GENOMIC DNA]</scope>
    <source>
        <strain evidence="2">PX69</strain>
    </source>
</reference>
<proteinExistence type="predicted"/>
<protein>
    <submittedName>
        <fullName evidence="1">Uncharacterized protein</fullName>
    </submittedName>
</protein>
<dbReference type="Proteomes" id="UP000326837">
    <property type="component" value="Chromosome"/>
</dbReference>
<dbReference type="AlphaFoldDB" id="A0A5K7XIF4"/>
<dbReference type="EMBL" id="AP021861">
    <property type="protein sequence ID" value="BBO34741.1"/>
    <property type="molecule type" value="Genomic_DNA"/>
</dbReference>
<evidence type="ECO:0000313" key="1">
    <source>
        <dbReference type="EMBL" id="BBO34741.1"/>
    </source>
</evidence>
<accession>A0A5K7XIF4</accession>
<organism evidence="1 2">
    <name type="scientific">Lacipirellula parvula</name>
    <dbReference type="NCBI Taxonomy" id="2650471"/>
    <lineage>
        <taxon>Bacteria</taxon>
        <taxon>Pseudomonadati</taxon>
        <taxon>Planctomycetota</taxon>
        <taxon>Planctomycetia</taxon>
        <taxon>Pirellulales</taxon>
        <taxon>Lacipirellulaceae</taxon>
        <taxon>Lacipirellula</taxon>
    </lineage>
</organism>
<evidence type="ECO:0000313" key="2">
    <source>
        <dbReference type="Proteomes" id="UP000326837"/>
    </source>
</evidence>